<gene>
    <name evidence="1" type="ORF">NC653_007174</name>
</gene>
<accession>A0AAD6WD54</accession>
<evidence type="ECO:0000313" key="1">
    <source>
        <dbReference type="EMBL" id="KAJ7008423.1"/>
    </source>
</evidence>
<sequence>MPGRGARWQWRHDGFRRMKNAFGLLELRINCRCLGGWHCGNLLLFRSHMFKSLWRLTVLVNDILSFSRDSSGEQQSKWSNRSSRLIEMEDLWTTREKIQLALFKYGVVVESAPAVEDTATTFIEKMSCEASFLPSSPSSKHRI</sequence>
<keyword evidence="2" id="KW-1185">Reference proteome</keyword>
<name>A0AAD6WD54_9ROSI</name>
<comment type="caution">
    <text evidence="1">The sequence shown here is derived from an EMBL/GenBank/DDBJ whole genome shotgun (WGS) entry which is preliminary data.</text>
</comment>
<evidence type="ECO:0000313" key="2">
    <source>
        <dbReference type="Proteomes" id="UP001164929"/>
    </source>
</evidence>
<dbReference type="EMBL" id="JAQIZT010000002">
    <property type="protein sequence ID" value="KAJ7008423.1"/>
    <property type="molecule type" value="Genomic_DNA"/>
</dbReference>
<organism evidence="1 2">
    <name type="scientific">Populus alba x Populus x berolinensis</name>
    <dbReference type="NCBI Taxonomy" id="444605"/>
    <lineage>
        <taxon>Eukaryota</taxon>
        <taxon>Viridiplantae</taxon>
        <taxon>Streptophyta</taxon>
        <taxon>Embryophyta</taxon>
        <taxon>Tracheophyta</taxon>
        <taxon>Spermatophyta</taxon>
        <taxon>Magnoliopsida</taxon>
        <taxon>eudicotyledons</taxon>
        <taxon>Gunneridae</taxon>
        <taxon>Pentapetalae</taxon>
        <taxon>rosids</taxon>
        <taxon>fabids</taxon>
        <taxon>Malpighiales</taxon>
        <taxon>Salicaceae</taxon>
        <taxon>Saliceae</taxon>
        <taxon>Populus</taxon>
    </lineage>
</organism>
<dbReference type="AlphaFoldDB" id="A0AAD6WD54"/>
<protein>
    <submittedName>
        <fullName evidence="1">Uncharacterized protein</fullName>
    </submittedName>
</protein>
<reference evidence="1" key="1">
    <citation type="journal article" date="2023" name="Mol. Ecol. Resour.">
        <title>Chromosome-level genome assembly of a triploid poplar Populus alba 'Berolinensis'.</title>
        <authorList>
            <person name="Chen S."/>
            <person name="Yu Y."/>
            <person name="Wang X."/>
            <person name="Wang S."/>
            <person name="Zhang T."/>
            <person name="Zhou Y."/>
            <person name="He R."/>
            <person name="Meng N."/>
            <person name="Wang Y."/>
            <person name="Liu W."/>
            <person name="Liu Z."/>
            <person name="Liu J."/>
            <person name="Guo Q."/>
            <person name="Huang H."/>
            <person name="Sederoff R.R."/>
            <person name="Wang G."/>
            <person name="Qu G."/>
            <person name="Chen S."/>
        </authorList>
    </citation>
    <scope>NUCLEOTIDE SEQUENCE</scope>
    <source>
        <strain evidence="1">SC-2020</strain>
    </source>
</reference>
<proteinExistence type="predicted"/>
<dbReference type="Proteomes" id="UP001164929">
    <property type="component" value="Chromosome 2"/>
</dbReference>